<organism evidence="22 23">
    <name type="scientific">Winogradskyella maritima</name>
    <dbReference type="NCBI Taxonomy" id="1517766"/>
    <lineage>
        <taxon>Bacteria</taxon>
        <taxon>Pseudomonadati</taxon>
        <taxon>Bacteroidota</taxon>
        <taxon>Flavobacteriia</taxon>
        <taxon>Flavobacteriales</taxon>
        <taxon>Flavobacteriaceae</taxon>
        <taxon>Winogradskyella</taxon>
    </lineage>
</organism>
<keyword evidence="9" id="KW-0479">Metal-binding</keyword>
<evidence type="ECO:0000256" key="5">
    <source>
        <dbReference type="ARBA" id="ARBA00014116"/>
    </source>
</evidence>
<reference evidence="23" key="1">
    <citation type="journal article" date="2019" name="Int. J. Syst. Evol. Microbiol.">
        <title>The Global Catalogue of Microorganisms (GCM) 10K type strain sequencing project: providing services to taxonomists for standard genome sequencing and annotation.</title>
        <authorList>
            <consortium name="The Broad Institute Genomics Platform"/>
            <consortium name="The Broad Institute Genome Sequencing Center for Infectious Disease"/>
            <person name="Wu L."/>
            <person name="Ma J."/>
        </authorList>
    </citation>
    <scope>NUCLEOTIDE SEQUENCE [LARGE SCALE GENOMIC DNA]</scope>
    <source>
        <strain evidence="23">CECT 8979</strain>
    </source>
</reference>
<dbReference type="SUPFAM" id="SSF53187">
    <property type="entry name" value="Zn-dependent exopeptidases"/>
    <property type="match status" value="1"/>
</dbReference>
<evidence type="ECO:0000256" key="8">
    <source>
        <dbReference type="ARBA" id="ARBA00022670"/>
    </source>
</evidence>
<proteinExistence type="predicted"/>
<evidence type="ECO:0000256" key="12">
    <source>
        <dbReference type="ARBA" id="ARBA00022824"/>
    </source>
</evidence>
<keyword evidence="8" id="KW-0645">Protease</keyword>
<keyword evidence="14" id="KW-0333">Golgi apparatus</keyword>
<keyword evidence="17" id="KW-0325">Glycoprotein</keyword>
<dbReference type="Proteomes" id="UP001595812">
    <property type="component" value="Unassembled WGS sequence"/>
</dbReference>
<evidence type="ECO:0000256" key="14">
    <source>
        <dbReference type="ARBA" id="ARBA00023034"/>
    </source>
</evidence>
<evidence type="ECO:0000256" key="4">
    <source>
        <dbReference type="ARBA" id="ARBA00004613"/>
    </source>
</evidence>
<evidence type="ECO:0000256" key="7">
    <source>
        <dbReference type="ARBA" id="ARBA00022645"/>
    </source>
</evidence>
<protein>
    <recommendedName>
        <fullName evidence="5">Carboxypeptidase Q</fullName>
    </recommendedName>
    <alternativeName>
        <fullName evidence="20">Plasma glutamate carboxypeptidase</fullName>
    </alternativeName>
</protein>
<keyword evidence="10" id="KW-0732">Signal</keyword>
<evidence type="ECO:0000313" key="23">
    <source>
        <dbReference type="Proteomes" id="UP001595812"/>
    </source>
</evidence>
<sequence>MNRFNVKQIMLTMALVCNVIVSGQTDEETVRTIYSASLNNGYSYQWLDHLSNAIGGRLSGSENAEKAVQYTKAELEKLGLDKVWLQPVMVPKWVRGDKETGYYFLEDGTKVPVNICALGGSVPTPNEGLRAEVIEVTDFSQLEQLGEDAIKGKIVFYNRPMQADLISTLEAYSGCSSYRYAGAVEAVKYGAVGVITRSLSLRQDDLPHTGSMGYADLPNEKRIPSAAISTNDANALSEVLKTSEDIELHFRQTCQQMDDVLSYNVIGEITGSTYPDEYIVVGGHLDSWDLGDGSHDDGAGVVQSMDVLRLLKLSGIQPKRTIRVVLFMNEENGLRGGREYARVAKEKGENHVFALESDLGGFTPRGFSIQASEQDYQRILEWKSLFKPYLIHYFELGGSGADIGPLKNDTNVLAGLRPDSQRYFDHHHAANDTFDAVNKRELELGAATMTSLIYLVDKYGFNQSSPIKD</sequence>
<evidence type="ECO:0000256" key="10">
    <source>
        <dbReference type="ARBA" id="ARBA00022729"/>
    </source>
</evidence>
<dbReference type="InterPro" id="IPR039866">
    <property type="entry name" value="CPQ"/>
</dbReference>
<evidence type="ECO:0000313" key="22">
    <source>
        <dbReference type="EMBL" id="MFC3878270.1"/>
    </source>
</evidence>
<keyword evidence="6" id="KW-0964">Secreted</keyword>
<gene>
    <name evidence="22" type="ORF">ACFOSX_13605</name>
</gene>
<evidence type="ECO:0000259" key="21">
    <source>
        <dbReference type="Pfam" id="PF04389"/>
    </source>
</evidence>
<evidence type="ECO:0000256" key="9">
    <source>
        <dbReference type="ARBA" id="ARBA00022723"/>
    </source>
</evidence>
<evidence type="ECO:0000256" key="16">
    <source>
        <dbReference type="ARBA" id="ARBA00023145"/>
    </source>
</evidence>
<evidence type="ECO:0000256" key="20">
    <source>
        <dbReference type="ARBA" id="ARBA00033328"/>
    </source>
</evidence>
<keyword evidence="18" id="KW-0458">Lysosome</keyword>
<dbReference type="Gene3D" id="3.50.30.30">
    <property type="match status" value="1"/>
</dbReference>
<keyword evidence="7" id="KW-0121">Carboxypeptidase</keyword>
<evidence type="ECO:0000256" key="13">
    <source>
        <dbReference type="ARBA" id="ARBA00022833"/>
    </source>
</evidence>
<accession>A0ABV8AKL5</accession>
<dbReference type="EMBL" id="JBHSAT010000023">
    <property type="protein sequence ID" value="MFC3878270.1"/>
    <property type="molecule type" value="Genomic_DNA"/>
</dbReference>
<evidence type="ECO:0000256" key="15">
    <source>
        <dbReference type="ARBA" id="ARBA00023049"/>
    </source>
</evidence>
<comment type="caution">
    <text evidence="22">The sequence shown here is derived from an EMBL/GenBank/DDBJ whole genome shotgun (WGS) entry which is preliminary data.</text>
</comment>
<evidence type="ECO:0000256" key="1">
    <source>
        <dbReference type="ARBA" id="ARBA00004240"/>
    </source>
</evidence>
<keyword evidence="15" id="KW-0482">Metalloprotease</keyword>
<feature type="domain" description="Peptidase M28" evidence="21">
    <location>
        <begin position="264"/>
        <end position="448"/>
    </location>
</feature>
<keyword evidence="23" id="KW-1185">Reference proteome</keyword>
<evidence type="ECO:0000256" key="18">
    <source>
        <dbReference type="ARBA" id="ARBA00023228"/>
    </source>
</evidence>
<dbReference type="RefSeq" id="WP_386102306.1">
    <property type="nucleotide sequence ID" value="NZ_JBHSAT010000023.1"/>
</dbReference>
<comment type="subunit">
    <text evidence="19">Homodimer. The monomeric form is inactive while the homodimer is active.</text>
</comment>
<dbReference type="InterPro" id="IPR007484">
    <property type="entry name" value="Peptidase_M28"/>
</dbReference>
<dbReference type="PANTHER" id="PTHR12053">
    <property type="entry name" value="PROTEASE FAMILY M28 PLASMA GLUTAMATE CARBOXYPEPTIDASE-RELATED"/>
    <property type="match status" value="1"/>
</dbReference>
<dbReference type="Pfam" id="PF04389">
    <property type="entry name" value="Peptidase_M28"/>
    <property type="match status" value="1"/>
</dbReference>
<keyword evidence="12" id="KW-0256">Endoplasmic reticulum</keyword>
<evidence type="ECO:0000256" key="19">
    <source>
        <dbReference type="ARBA" id="ARBA00025833"/>
    </source>
</evidence>
<keyword evidence="13" id="KW-0862">Zinc</keyword>
<evidence type="ECO:0000256" key="6">
    <source>
        <dbReference type="ARBA" id="ARBA00022525"/>
    </source>
</evidence>
<comment type="subcellular location">
    <subcellularLocation>
        <location evidence="1">Endoplasmic reticulum</location>
    </subcellularLocation>
    <subcellularLocation>
        <location evidence="3">Golgi apparatus</location>
    </subcellularLocation>
    <subcellularLocation>
        <location evidence="2">Lysosome</location>
    </subcellularLocation>
    <subcellularLocation>
        <location evidence="4">Secreted</location>
    </subcellularLocation>
</comment>
<evidence type="ECO:0000256" key="2">
    <source>
        <dbReference type="ARBA" id="ARBA00004371"/>
    </source>
</evidence>
<keyword evidence="11" id="KW-0378">Hydrolase</keyword>
<evidence type="ECO:0000256" key="17">
    <source>
        <dbReference type="ARBA" id="ARBA00023180"/>
    </source>
</evidence>
<keyword evidence="16" id="KW-0865">Zymogen</keyword>
<evidence type="ECO:0000256" key="3">
    <source>
        <dbReference type="ARBA" id="ARBA00004555"/>
    </source>
</evidence>
<dbReference type="PANTHER" id="PTHR12053:SF3">
    <property type="entry name" value="CARBOXYPEPTIDASE Q"/>
    <property type="match status" value="1"/>
</dbReference>
<evidence type="ECO:0000256" key="11">
    <source>
        <dbReference type="ARBA" id="ARBA00022801"/>
    </source>
</evidence>
<name>A0ABV8AKL5_9FLAO</name>
<dbReference type="Gene3D" id="3.40.630.10">
    <property type="entry name" value="Zn peptidases"/>
    <property type="match status" value="1"/>
</dbReference>